<name>A0A0A8Y560_ARUDO</name>
<dbReference type="AlphaFoldDB" id="A0A0A8Y560"/>
<reference evidence="1" key="2">
    <citation type="journal article" date="2015" name="Data Brief">
        <title>Shoot transcriptome of the giant reed, Arundo donax.</title>
        <authorList>
            <person name="Barrero R.A."/>
            <person name="Guerrero F.D."/>
            <person name="Moolhuijzen P."/>
            <person name="Goolsby J.A."/>
            <person name="Tidwell J."/>
            <person name="Bellgard S.E."/>
            <person name="Bellgard M.I."/>
        </authorList>
    </citation>
    <scope>NUCLEOTIDE SEQUENCE</scope>
    <source>
        <tissue evidence="1">Shoot tissue taken approximately 20 cm above the soil surface</tissue>
    </source>
</reference>
<accession>A0A0A8Y560</accession>
<dbReference type="EMBL" id="GBRH01277842">
    <property type="protein sequence ID" value="JAD20053.1"/>
    <property type="molecule type" value="Transcribed_RNA"/>
</dbReference>
<sequence length="58" mass="7358">MWELRRSFWNFLKKICEIHPFQTCPCPFWYMDKQYYNLLSFHRPLPLWIEFSSNVNRV</sequence>
<organism evidence="1">
    <name type="scientific">Arundo donax</name>
    <name type="common">Giant reed</name>
    <name type="synonym">Donax arundinaceus</name>
    <dbReference type="NCBI Taxonomy" id="35708"/>
    <lineage>
        <taxon>Eukaryota</taxon>
        <taxon>Viridiplantae</taxon>
        <taxon>Streptophyta</taxon>
        <taxon>Embryophyta</taxon>
        <taxon>Tracheophyta</taxon>
        <taxon>Spermatophyta</taxon>
        <taxon>Magnoliopsida</taxon>
        <taxon>Liliopsida</taxon>
        <taxon>Poales</taxon>
        <taxon>Poaceae</taxon>
        <taxon>PACMAD clade</taxon>
        <taxon>Arundinoideae</taxon>
        <taxon>Arundineae</taxon>
        <taxon>Arundo</taxon>
    </lineage>
</organism>
<reference evidence="1" key="1">
    <citation type="submission" date="2014-09" db="EMBL/GenBank/DDBJ databases">
        <authorList>
            <person name="Magalhaes I.L.F."/>
            <person name="Oliveira U."/>
            <person name="Santos F.R."/>
            <person name="Vidigal T.H.D.A."/>
            <person name="Brescovit A.D."/>
            <person name="Santos A.J."/>
        </authorList>
    </citation>
    <scope>NUCLEOTIDE SEQUENCE</scope>
    <source>
        <tissue evidence="1">Shoot tissue taken approximately 20 cm above the soil surface</tissue>
    </source>
</reference>
<proteinExistence type="predicted"/>
<protein>
    <submittedName>
        <fullName evidence="1">Uncharacterized protein</fullName>
    </submittedName>
</protein>
<evidence type="ECO:0000313" key="1">
    <source>
        <dbReference type="EMBL" id="JAD20053.1"/>
    </source>
</evidence>